<dbReference type="InterPro" id="IPR042047">
    <property type="entry name" value="SleB_dom1"/>
</dbReference>
<feature type="domain" description="Cell wall hydrolase SleB" evidence="1">
    <location>
        <begin position="2"/>
        <end position="85"/>
    </location>
</feature>
<reference evidence="2" key="1">
    <citation type="submission" date="2019-08" db="EMBL/GenBank/DDBJ databases">
        <authorList>
            <person name="Kucharzyk K."/>
            <person name="Murdoch R.W."/>
            <person name="Higgins S."/>
            <person name="Loffler F."/>
        </authorList>
    </citation>
    <scope>NUCLEOTIDE SEQUENCE</scope>
</reference>
<comment type="caution">
    <text evidence="2">The sequence shown here is derived from an EMBL/GenBank/DDBJ whole genome shotgun (WGS) entry which is preliminary data.</text>
</comment>
<dbReference type="AlphaFoldDB" id="A0A645JF62"/>
<proteinExistence type="predicted"/>
<accession>A0A645JF62</accession>
<evidence type="ECO:0000259" key="1">
    <source>
        <dbReference type="Pfam" id="PF07486"/>
    </source>
</evidence>
<protein>
    <recommendedName>
        <fullName evidence="1">Cell wall hydrolase SleB domain-containing protein</fullName>
    </recommendedName>
</protein>
<dbReference type="GO" id="GO:0016787">
    <property type="term" value="F:hydrolase activity"/>
    <property type="evidence" value="ECO:0007669"/>
    <property type="project" value="InterPro"/>
</dbReference>
<organism evidence="2">
    <name type="scientific">bioreactor metagenome</name>
    <dbReference type="NCBI Taxonomy" id="1076179"/>
    <lineage>
        <taxon>unclassified sequences</taxon>
        <taxon>metagenomes</taxon>
        <taxon>ecological metagenomes</taxon>
    </lineage>
</organism>
<dbReference type="InterPro" id="IPR011105">
    <property type="entry name" value="Cell_wall_hydrolase_SleB"/>
</dbReference>
<dbReference type="EMBL" id="VSSQ01130715">
    <property type="protein sequence ID" value="MPN58243.1"/>
    <property type="molecule type" value="Genomic_DNA"/>
</dbReference>
<gene>
    <name evidence="2" type="ORF">SDC9_205946</name>
</gene>
<name>A0A645JF62_9ZZZZ</name>
<dbReference type="Gene3D" id="1.10.10.2520">
    <property type="entry name" value="Cell wall hydrolase SleB, domain 1"/>
    <property type="match status" value="1"/>
</dbReference>
<evidence type="ECO:0000313" key="2">
    <source>
        <dbReference type="EMBL" id="MPN58243.1"/>
    </source>
</evidence>
<dbReference type="Pfam" id="PF07486">
    <property type="entry name" value="Hydrolase_2"/>
    <property type="match status" value="1"/>
</dbReference>
<sequence>MEVVLNRILSPSFPDTVDEVVYQRNPLQFSPSALIPTTTPTEEQYRAVETALAAAEPITDADVVYFSTSAQNGRVYATIGAHVFCRE</sequence>